<accession>A0AC60Q660</accession>
<protein>
    <submittedName>
        <fullName evidence="1">Uncharacterized protein</fullName>
    </submittedName>
</protein>
<sequence length="756" mass="85167">MQVAAEEAIDDTLWRYSQQLYNKVPDFFLNSEDIYCRFRSLRAIYDNVNSSLSDPCTGGRPGIACWAIRERLRLNTLLNPYGAELAHVTPNVFCFRTLPSSAVAVFSKEFHLTGVYLVLWLLSEHRCITSVSLRASIVASNAVPLFYKLFELHPFYTHVKIDLSLEVLGYDFSEGIMRALRELRSLESLELTAFDFRGKAGESLCLLLKQNGEMRVLSLLNDSIDVTSASSVMRWVSGIPVLKKVRLGLFPTSDYSAFAALVAMPLMSGYLREVTIDVECHTENLFEALRSNTTLLKLSVLRPTCSLDSLRTLAFSMSNNTTLKFLKIVIDLDVLSPNELHWRCLADVVRANTGLTELDLRASGLNDDFAAELSVALVANSTLLKIRLEDNLFSTTGAHSLLDGLEFNAVVAEVRLGSIEGEDYHKARLLTRIIRTGNSRRLRIHYEEGDFPSLSDALRSNHSIPEIQISCYVTHRQPMEHLFRSFIFSRDHLTILHLSLTTTIDLYCAHYLSLLFLRSTALRSAVLNFRTPSLASAILLGGLALNKTITRLHLDEWEFEAFAAEVLAEMLTRNRALHHISIRLRTRTEAWFIRSSLMRGIASNFSLLTLELQYGQERCSVVVCEVLHVLRRNELMLNRAVDFVANRNGGWTAAFAFQTLEKCYSLVDKLVGVCGCTSAEARNRIDVAVLFVHTQFFQLVTVSRGPLMCLEAPRGQRTQIDALPPECLSAIASFLNLEDVFVQERRLPFPLQFSLA</sequence>
<name>A0AC60Q660_IXOPE</name>
<proteinExistence type="predicted"/>
<dbReference type="Proteomes" id="UP000805193">
    <property type="component" value="Unassembled WGS sequence"/>
</dbReference>
<keyword evidence="2" id="KW-1185">Reference proteome</keyword>
<organism evidence="1 2">
    <name type="scientific">Ixodes persulcatus</name>
    <name type="common">Taiga tick</name>
    <dbReference type="NCBI Taxonomy" id="34615"/>
    <lineage>
        <taxon>Eukaryota</taxon>
        <taxon>Metazoa</taxon>
        <taxon>Ecdysozoa</taxon>
        <taxon>Arthropoda</taxon>
        <taxon>Chelicerata</taxon>
        <taxon>Arachnida</taxon>
        <taxon>Acari</taxon>
        <taxon>Parasitiformes</taxon>
        <taxon>Ixodida</taxon>
        <taxon>Ixodoidea</taxon>
        <taxon>Ixodidae</taxon>
        <taxon>Ixodinae</taxon>
        <taxon>Ixodes</taxon>
    </lineage>
</organism>
<evidence type="ECO:0000313" key="1">
    <source>
        <dbReference type="EMBL" id="KAG0429320.1"/>
    </source>
</evidence>
<comment type="caution">
    <text evidence="1">The sequence shown here is derived from an EMBL/GenBank/DDBJ whole genome shotgun (WGS) entry which is preliminary data.</text>
</comment>
<reference evidence="1 2" key="1">
    <citation type="journal article" date="2020" name="Cell">
        <title>Large-Scale Comparative Analyses of Tick Genomes Elucidate Their Genetic Diversity and Vector Capacities.</title>
        <authorList>
            <consortium name="Tick Genome and Microbiome Consortium (TIGMIC)"/>
            <person name="Jia N."/>
            <person name="Wang J."/>
            <person name="Shi W."/>
            <person name="Du L."/>
            <person name="Sun Y."/>
            <person name="Zhan W."/>
            <person name="Jiang J.F."/>
            <person name="Wang Q."/>
            <person name="Zhang B."/>
            <person name="Ji P."/>
            <person name="Bell-Sakyi L."/>
            <person name="Cui X.M."/>
            <person name="Yuan T.T."/>
            <person name="Jiang B.G."/>
            <person name="Yang W.F."/>
            <person name="Lam T.T."/>
            <person name="Chang Q.C."/>
            <person name="Ding S.J."/>
            <person name="Wang X.J."/>
            <person name="Zhu J.G."/>
            <person name="Ruan X.D."/>
            <person name="Zhao L."/>
            <person name="Wei J.T."/>
            <person name="Ye R.Z."/>
            <person name="Que T.C."/>
            <person name="Du C.H."/>
            <person name="Zhou Y.H."/>
            <person name="Cheng J.X."/>
            <person name="Dai P.F."/>
            <person name="Guo W.B."/>
            <person name="Han X.H."/>
            <person name="Huang E.J."/>
            <person name="Li L.F."/>
            <person name="Wei W."/>
            <person name="Gao Y.C."/>
            <person name="Liu J.Z."/>
            <person name="Shao H.Z."/>
            <person name="Wang X."/>
            <person name="Wang C.C."/>
            <person name="Yang T.C."/>
            <person name="Huo Q.B."/>
            <person name="Li W."/>
            <person name="Chen H.Y."/>
            <person name="Chen S.E."/>
            <person name="Zhou L.G."/>
            <person name="Ni X.B."/>
            <person name="Tian J.H."/>
            <person name="Sheng Y."/>
            <person name="Liu T."/>
            <person name="Pan Y.S."/>
            <person name="Xia L.Y."/>
            <person name="Li J."/>
            <person name="Zhao F."/>
            <person name="Cao W.C."/>
        </authorList>
    </citation>
    <scope>NUCLEOTIDE SEQUENCE [LARGE SCALE GENOMIC DNA]</scope>
    <source>
        <strain evidence="1">Iper-2018</strain>
    </source>
</reference>
<evidence type="ECO:0000313" key="2">
    <source>
        <dbReference type="Proteomes" id="UP000805193"/>
    </source>
</evidence>
<dbReference type="EMBL" id="JABSTQ010009419">
    <property type="protein sequence ID" value="KAG0429320.1"/>
    <property type="molecule type" value="Genomic_DNA"/>
</dbReference>
<gene>
    <name evidence="1" type="ORF">HPB47_023725</name>
</gene>